<dbReference type="Gene3D" id="1.10.10.60">
    <property type="entry name" value="Homeodomain-like"/>
    <property type="match status" value="1"/>
</dbReference>
<dbReference type="RefSeq" id="WP_060673193.1">
    <property type="nucleotide sequence ID" value="NZ_LIXZ01000011.1"/>
</dbReference>
<dbReference type="InterPro" id="IPR049739">
    <property type="entry name" value="YraL-like"/>
</dbReference>
<dbReference type="InterPro" id="IPR009057">
    <property type="entry name" value="Homeodomain-like_sf"/>
</dbReference>
<dbReference type="SUPFAM" id="SSF46689">
    <property type="entry name" value="Homeodomain-like"/>
    <property type="match status" value="1"/>
</dbReference>
<dbReference type="PATRIC" id="fig|218284.4.peg.1072"/>
<accession>A0A0N8GGM3</accession>
<name>A0A0N8GGM3_9BACI</name>
<evidence type="ECO:0000313" key="1">
    <source>
        <dbReference type="EMBL" id="KPL58898.1"/>
    </source>
</evidence>
<organism evidence="1 2">
    <name type="scientific">Rossellomorea vietnamensis</name>
    <dbReference type="NCBI Taxonomy" id="218284"/>
    <lineage>
        <taxon>Bacteria</taxon>
        <taxon>Bacillati</taxon>
        <taxon>Bacillota</taxon>
        <taxon>Bacilli</taxon>
        <taxon>Bacillales</taxon>
        <taxon>Bacillaceae</taxon>
        <taxon>Rossellomorea</taxon>
    </lineage>
</organism>
<reference evidence="1 2" key="1">
    <citation type="submission" date="2015-08" db="EMBL/GenBank/DDBJ databases">
        <title>Draft Genome Sequence of Bacillus vietnamensis UCD-SED5.</title>
        <authorList>
            <person name="Lee R.D."/>
            <person name="Jospin G."/>
            <person name="Lang J.M."/>
            <person name="Coil D.A."/>
            <person name="Eisen J.A."/>
        </authorList>
    </citation>
    <scope>NUCLEOTIDE SEQUENCE [LARGE SCALE GENOMIC DNA]</scope>
    <source>
        <strain evidence="1 2">UCD-SED5</strain>
    </source>
</reference>
<comment type="caution">
    <text evidence="1">The sequence shown here is derived from an EMBL/GenBank/DDBJ whole genome shotgun (WGS) entry which is preliminary data.</text>
</comment>
<evidence type="ECO:0008006" key="3">
    <source>
        <dbReference type="Google" id="ProtNLM"/>
    </source>
</evidence>
<gene>
    <name evidence="1" type="ORF">AM506_14460</name>
</gene>
<dbReference type="PANTHER" id="PTHR37812:SF1">
    <property type="entry name" value="MU-LIKE PROPHAGE FLUMU PROTEIN C"/>
    <property type="match status" value="1"/>
</dbReference>
<dbReference type="AlphaFoldDB" id="A0A0N8GGM3"/>
<evidence type="ECO:0000313" key="2">
    <source>
        <dbReference type="Proteomes" id="UP000050398"/>
    </source>
</evidence>
<dbReference type="InterPro" id="IPR052411">
    <property type="entry name" value="c-mor_Regulatory_Protein"/>
</dbReference>
<dbReference type="PANTHER" id="PTHR37812">
    <property type="entry name" value="MU-LIKE PROPHAGE FLUMU PROTEIN C"/>
    <property type="match status" value="1"/>
</dbReference>
<protein>
    <recommendedName>
        <fullName evidence="3">Mor transcription activator domain-containing protein</fullName>
    </recommendedName>
</protein>
<dbReference type="Proteomes" id="UP000050398">
    <property type="component" value="Unassembled WGS sequence"/>
</dbReference>
<sequence length="88" mass="10272">MKYVKAESVLPQSLVKEIQKYVQGETLYIPKPKAEYRKWGSLSGSRRIIDERNAKIKSAFSNGKSIQKLAREYYLSSETIKKIVYKKR</sequence>
<dbReference type="NCBIfam" id="NF040785">
    <property type="entry name" value="CD3324_fam"/>
    <property type="match status" value="1"/>
</dbReference>
<dbReference type="OrthoDB" id="9800398at2"/>
<dbReference type="eggNOG" id="COG5566">
    <property type="taxonomic scope" value="Bacteria"/>
</dbReference>
<proteinExistence type="predicted"/>
<dbReference type="EMBL" id="LIXZ01000011">
    <property type="protein sequence ID" value="KPL58898.1"/>
    <property type="molecule type" value="Genomic_DNA"/>
</dbReference>